<gene>
    <name evidence="11" type="ORF">C7446_0237</name>
</gene>
<dbReference type="Gene3D" id="3.10.50.40">
    <property type="match status" value="1"/>
</dbReference>
<reference evidence="11 12" key="1">
    <citation type="submission" date="2018-10" db="EMBL/GenBank/DDBJ databases">
        <title>Genomic Encyclopedia of Type Strains, Phase IV (KMG-IV): sequencing the most valuable type-strain genomes for metagenomic binning, comparative biology and taxonomic classification.</title>
        <authorList>
            <person name="Goeker M."/>
        </authorList>
    </citation>
    <scope>NUCLEOTIDE SEQUENCE [LARGE SCALE GENOMIC DNA]</scope>
    <source>
        <strain evidence="11 12">DSM 23229</strain>
    </source>
</reference>
<feature type="compositionally biased region" description="Low complexity" evidence="8">
    <location>
        <begin position="30"/>
        <end position="49"/>
    </location>
</feature>
<dbReference type="Gene3D" id="1.10.287.460">
    <property type="entry name" value="Peptidyl-prolyl cis-trans isomerase, FKBP-type, N-terminal domain"/>
    <property type="match status" value="1"/>
</dbReference>
<comment type="catalytic activity">
    <reaction evidence="1 5 6">
        <text>[protein]-peptidylproline (omega=180) = [protein]-peptidylproline (omega=0)</text>
        <dbReference type="Rhea" id="RHEA:16237"/>
        <dbReference type="Rhea" id="RHEA-COMP:10747"/>
        <dbReference type="Rhea" id="RHEA-COMP:10748"/>
        <dbReference type="ChEBI" id="CHEBI:83833"/>
        <dbReference type="ChEBI" id="CHEBI:83834"/>
        <dbReference type="EC" id="5.2.1.8"/>
    </reaction>
</comment>
<feature type="compositionally biased region" description="Low complexity" evidence="8">
    <location>
        <begin position="290"/>
        <end position="304"/>
    </location>
</feature>
<dbReference type="GO" id="GO:0003755">
    <property type="term" value="F:peptidyl-prolyl cis-trans isomerase activity"/>
    <property type="evidence" value="ECO:0007669"/>
    <property type="project" value="UniProtKB-UniRule"/>
</dbReference>
<dbReference type="EMBL" id="RBIN01000001">
    <property type="protein sequence ID" value="RKR07425.1"/>
    <property type="molecule type" value="Genomic_DNA"/>
</dbReference>
<dbReference type="SUPFAM" id="SSF54534">
    <property type="entry name" value="FKBP-like"/>
    <property type="match status" value="1"/>
</dbReference>
<feature type="compositionally biased region" description="Polar residues" evidence="8">
    <location>
        <begin position="56"/>
        <end position="65"/>
    </location>
</feature>
<keyword evidence="3 5" id="KW-0697">Rotamase</keyword>
<dbReference type="InterPro" id="IPR036944">
    <property type="entry name" value="PPIase_FKBP_N_sf"/>
</dbReference>
<evidence type="ECO:0000256" key="4">
    <source>
        <dbReference type="ARBA" id="ARBA00023235"/>
    </source>
</evidence>
<dbReference type="PROSITE" id="PS50059">
    <property type="entry name" value="FKBP_PPIASE"/>
    <property type="match status" value="1"/>
</dbReference>
<dbReference type="PANTHER" id="PTHR43811">
    <property type="entry name" value="FKBP-TYPE PEPTIDYL-PROLYL CIS-TRANS ISOMERASE FKPA"/>
    <property type="match status" value="1"/>
</dbReference>
<feature type="region of interest" description="Disordered" evidence="8">
    <location>
        <begin position="275"/>
        <end position="310"/>
    </location>
</feature>
<keyword evidence="7" id="KW-0175">Coiled coil</keyword>
<protein>
    <recommendedName>
        <fullName evidence="6">Peptidyl-prolyl cis-trans isomerase</fullName>
        <ecNumber evidence="6">5.2.1.8</ecNumber>
    </recommendedName>
</protein>
<dbReference type="RefSeq" id="WP_121170476.1">
    <property type="nucleotide sequence ID" value="NZ_RBIN01000001.1"/>
</dbReference>
<proteinExistence type="inferred from homology"/>
<organism evidence="11 12">
    <name type="scientific">Kushneria sinocarnis</name>
    <dbReference type="NCBI Taxonomy" id="595502"/>
    <lineage>
        <taxon>Bacteria</taxon>
        <taxon>Pseudomonadati</taxon>
        <taxon>Pseudomonadota</taxon>
        <taxon>Gammaproteobacteria</taxon>
        <taxon>Oceanospirillales</taxon>
        <taxon>Halomonadaceae</taxon>
        <taxon>Kushneria</taxon>
    </lineage>
</organism>
<accession>A0A420X169</accession>
<evidence type="ECO:0000256" key="7">
    <source>
        <dbReference type="SAM" id="Coils"/>
    </source>
</evidence>
<evidence type="ECO:0000256" key="1">
    <source>
        <dbReference type="ARBA" id="ARBA00000971"/>
    </source>
</evidence>
<keyword evidence="4 5" id="KW-0413">Isomerase</keyword>
<dbReference type="AlphaFoldDB" id="A0A420X169"/>
<evidence type="ECO:0000256" key="3">
    <source>
        <dbReference type="ARBA" id="ARBA00023110"/>
    </source>
</evidence>
<dbReference type="InterPro" id="IPR046357">
    <property type="entry name" value="PPIase_dom_sf"/>
</dbReference>
<dbReference type="InterPro" id="IPR000774">
    <property type="entry name" value="PPIase_FKBP_N"/>
</dbReference>
<feature type="signal peptide" evidence="9">
    <location>
        <begin position="1"/>
        <end position="22"/>
    </location>
</feature>
<evidence type="ECO:0000313" key="11">
    <source>
        <dbReference type="EMBL" id="RKR07425.1"/>
    </source>
</evidence>
<evidence type="ECO:0000256" key="5">
    <source>
        <dbReference type="PROSITE-ProRule" id="PRU00277"/>
    </source>
</evidence>
<evidence type="ECO:0000256" key="9">
    <source>
        <dbReference type="SAM" id="SignalP"/>
    </source>
</evidence>
<dbReference type="Pfam" id="PF01346">
    <property type="entry name" value="FKBP_N"/>
    <property type="match status" value="1"/>
</dbReference>
<evidence type="ECO:0000256" key="8">
    <source>
        <dbReference type="SAM" id="MobiDB-lite"/>
    </source>
</evidence>
<sequence>MNKLASVATLSALLILSGCSGGSDDSEQTDQANNSQQQSSQQAGNAQAQGGDGSSEQQGAGNGSDNGPFESDQARLSYAIGATMAQNMSQDMSDLDLDTFTQGIRDGYNGNDLKLSQDQISQALKQYQQKMIAQQQQQQQQAAKENKAAGEKFLKQNAQKDGVQTTDSGLQYKVVEEGNGPKPAAEEQVKVDYEGKTIDGEVFDSSYERGQPVTFQVNQVIEGWQQALQMMPEGATWMIYVPAELAYGQGGTGPIGPNQTLIFKVHLIAVGDDVESSVEGAGNAQGGAGQSSSAASATGGSTASEPTTAN</sequence>
<feature type="chain" id="PRO_5019283532" description="Peptidyl-prolyl cis-trans isomerase" evidence="9">
    <location>
        <begin position="23"/>
        <end position="310"/>
    </location>
</feature>
<dbReference type="GO" id="GO:0006457">
    <property type="term" value="P:protein folding"/>
    <property type="evidence" value="ECO:0007669"/>
    <property type="project" value="InterPro"/>
</dbReference>
<evidence type="ECO:0000259" key="10">
    <source>
        <dbReference type="PROSITE" id="PS50059"/>
    </source>
</evidence>
<feature type="coiled-coil region" evidence="7">
    <location>
        <begin position="117"/>
        <end position="152"/>
    </location>
</feature>
<evidence type="ECO:0000256" key="6">
    <source>
        <dbReference type="RuleBase" id="RU003915"/>
    </source>
</evidence>
<evidence type="ECO:0000256" key="2">
    <source>
        <dbReference type="ARBA" id="ARBA00006577"/>
    </source>
</evidence>
<feature type="domain" description="PPIase FKBP-type" evidence="10">
    <location>
        <begin position="186"/>
        <end position="271"/>
    </location>
</feature>
<feature type="region of interest" description="Disordered" evidence="8">
    <location>
        <begin position="19"/>
        <end position="75"/>
    </location>
</feature>
<dbReference type="Pfam" id="PF00254">
    <property type="entry name" value="FKBP_C"/>
    <property type="match status" value="1"/>
</dbReference>
<comment type="caution">
    <text evidence="11">The sequence shown here is derived from an EMBL/GenBank/DDBJ whole genome shotgun (WGS) entry which is preliminary data.</text>
</comment>
<dbReference type="EC" id="5.2.1.8" evidence="6"/>
<dbReference type="PANTHER" id="PTHR43811:SF57">
    <property type="entry name" value="FKBP-TYPE PEPTIDYL-PROLYL CIS-TRANS ISOMERASE FKPA-RELATED"/>
    <property type="match status" value="1"/>
</dbReference>
<dbReference type="PROSITE" id="PS51257">
    <property type="entry name" value="PROKAR_LIPOPROTEIN"/>
    <property type="match status" value="1"/>
</dbReference>
<dbReference type="Proteomes" id="UP000281975">
    <property type="component" value="Unassembled WGS sequence"/>
</dbReference>
<dbReference type="InterPro" id="IPR001179">
    <property type="entry name" value="PPIase_FKBP_dom"/>
</dbReference>
<comment type="similarity">
    <text evidence="2 6">Belongs to the FKBP-type PPIase family.</text>
</comment>
<dbReference type="OrthoDB" id="9814548at2"/>
<keyword evidence="12" id="KW-1185">Reference proteome</keyword>
<keyword evidence="9" id="KW-0732">Signal</keyword>
<evidence type="ECO:0000313" key="12">
    <source>
        <dbReference type="Proteomes" id="UP000281975"/>
    </source>
</evidence>
<name>A0A420X169_9GAMM</name>